<evidence type="ECO:0000313" key="2">
    <source>
        <dbReference type="EMBL" id="MBM6578278.1"/>
    </source>
</evidence>
<dbReference type="EMBL" id="JAFEMC010000006">
    <property type="protein sequence ID" value="MBM6578278.1"/>
    <property type="molecule type" value="Genomic_DNA"/>
</dbReference>
<evidence type="ECO:0000313" key="3">
    <source>
        <dbReference type="Proteomes" id="UP000763641"/>
    </source>
</evidence>
<gene>
    <name evidence="2" type="ORF">ILT43_17985</name>
</gene>
<sequence>MRDLITDETAPDAVAAYEEYAADIDRQEDDARKREDDRSDKRFKEA</sequence>
<proteinExistence type="predicted"/>
<organism evidence="2 3">
    <name type="scientific">Sphingomonas longa</name>
    <dbReference type="NCBI Taxonomy" id="2778730"/>
    <lineage>
        <taxon>Bacteria</taxon>
        <taxon>Pseudomonadati</taxon>
        <taxon>Pseudomonadota</taxon>
        <taxon>Alphaproteobacteria</taxon>
        <taxon>Sphingomonadales</taxon>
        <taxon>Sphingomonadaceae</taxon>
        <taxon>Sphingomonas</taxon>
    </lineage>
</organism>
<keyword evidence="3" id="KW-1185">Reference proteome</keyword>
<reference evidence="2 3" key="1">
    <citation type="submission" date="2020-12" db="EMBL/GenBank/DDBJ databases">
        <title>Sphingomonas sp.</title>
        <authorList>
            <person name="Kim M.K."/>
        </authorList>
    </citation>
    <scope>NUCLEOTIDE SEQUENCE [LARGE SCALE GENOMIC DNA]</scope>
    <source>
        <strain evidence="2 3">BT552</strain>
    </source>
</reference>
<comment type="caution">
    <text evidence="2">The sequence shown here is derived from an EMBL/GenBank/DDBJ whole genome shotgun (WGS) entry which is preliminary data.</text>
</comment>
<feature type="region of interest" description="Disordered" evidence="1">
    <location>
        <begin position="19"/>
        <end position="46"/>
    </location>
</feature>
<dbReference type="RefSeq" id="WP_204200367.1">
    <property type="nucleotide sequence ID" value="NZ_JAFEMC010000006.1"/>
</dbReference>
<dbReference type="Proteomes" id="UP000763641">
    <property type="component" value="Unassembled WGS sequence"/>
</dbReference>
<protein>
    <submittedName>
        <fullName evidence="2">Uncharacterized protein</fullName>
    </submittedName>
</protein>
<name>A0ABS2DBI7_9SPHN</name>
<accession>A0ABS2DBI7</accession>
<feature type="compositionally biased region" description="Basic and acidic residues" evidence="1">
    <location>
        <begin position="23"/>
        <end position="46"/>
    </location>
</feature>
<evidence type="ECO:0000256" key="1">
    <source>
        <dbReference type="SAM" id="MobiDB-lite"/>
    </source>
</evidence>